<keyword evidence="4" id="KW-0677">Repeat</keyword>
<dbReference type="InterPro" id="IPR050179">
    <property type="entry name" value="Trans_hexapeptide_repeat"/>
</dbReference>
<evidence type="ECO:0000313" key="8">
    <source>
        <dbReference type="EMBL" id="MBB6487564.1"/>
    </source>
</evidence>
<gene>
    <name evidence="8" type="ORF">GGD46_004867</name>
</gene>
<dbReference type="Gene3D" id="2.160.10.10">
    <property type="entry name" value="Hexapeptide repeat proteins"/>
    <property type="match status" value="1"/>
</dbReference>
<dbReference type="Proteomes" id="UP000565576">
    <property type="component" value="Unassembled WGS sequence"/>
</dbReference>
<comment type="similarity">
    <text evidence="1">Belongs to the transferase hexapeptide repeat family.</text>
</comment>
<evidence type="ECO:0000256" key="6">
    <source>
        <dbReference type="ARBA" id="ARBA00023154"/>
    </source>
</evidence>
<reference evidence="8 9" key="1">
    <citation type="submission" date="2020-08" db="EMBL/GenBank/DDBJ databases">
        <title>Genomic Encyclopedia of Type Strains, Phase IV (KMG-V): Genome sequencing to study the core and pangenomes of soil and plant-associated prokaryotes.</title>
        <authorList>
            <person name="Whitman W."/>
        </authorList>
    </citation>
    <scope>NUCLEOTIDE SEQUENCE [LARGE SCALE GENOMIC DNA]</scope>
    <source>
        <strain evidence="8 9">SEMIA 4060</strain>
    </source>
</reference>
<evidence type="ECO:0000256" key="1">
    <source>
        <dbReference type="ARBA" id="ARBA00007274"/>
    </source>
</evidence>
<keyword evidence="2" id="KW-0028">Amino-acid biosynthesis</keyword>
<keyword evidence="5" id="KW-0220">Diaminopimelate biosynthesis</keyword>
<dbReference type="InterPro" id="IPR011004">
    <property type="entry name" value="Trimer_LpxA-like_sf"/>
</dbReference>
<dbReference type="GO" id="GO:0019877">
    <property type="term" value="P:diaminopimelate biosynthetic process"/>
    <property type="evidence" value="ECO:0007669"/>
    <property type="project" value="UniProtKB-KW"/>
</dbReference>
<name>A0A7X0IUW2_9HYPH</name>
<organism evidence="8 9">
    <name type="scientific">Rhizobium lusitanum</name>
    <dbReference type="NCBI Taxonomy" id="293958"/>
    <lineage>
        <taxon>Bacteria</taxon>
        <taxon>Pseudomonadati</taxon>
        <taxon>Pseudomonadota</taxon>
        <taxon>Alphaproteobacteria</taxon>
        <taxon>Hyphomicrobiales</taxon>
        <taxon>Rhizobiaceae</taxon>
        <taxon>Rhizobium/Agrobacterium group</taxon>
        <taxon>Rhizobium</taxon>
    </lineage>
</organism>
<dbReference type="SUPFAM" id="SSF51161">
    <property type="entry name" value="Trimeric LpxA-like enzymes"/>
    <property type="match status" value="1"/>
</dbReference>
<evidence type="ECO:0000256" key="3">
    <source>
        <dbReference type="ARBA" id="ARBA00022679"/>
    </source>
</evidence>
<evidence type="ECO:0000256" key="2">
    <source>
        <dbReference type="ARBA" id="ARBA00022605"/>
    </source>
</evidence>
<dbReference type="PANTHER" id="PTHR43300">
    <property type="entry name" value="ACETYLTRANSFERASE"/>
    <property type="match status" value="1"/>
</dbReference>
<evidence type="ECO:0000256" key="4">
    <source>
        <dbReference type="ARBA" id="ARBA00022737"/>
    </source>
</evidence>
<evidence type="ECO:0000256" key="7">
    <source>
        <dbReference type="ARBA" id="ARBA00023315"/>
    </source>
</evidence>
<dbReference type="PROSITE" id="PS00101">
    <property type="entry name" value="HEXAPEP_TRANSFERASES"/>
    <property type="match status" value="1"/>
</dbReference>
<sequence length="177" mass="19056">MTEEIGGEPIAKYFKSGSFILKGLLSYLAYVTIFPPSLAARIHKWRGVKFDDHKTVYIAPNVLIDSTFPENVLIRNHVYITRGAKIIAHTTFTRPTQAITGVEYILGNVTLDEGCYIGVNAVVLPSVTVGKCAIVGAGAVVTKDVPPYAIVGGSPARQIGDVRHLKEKTNTSNAGSK</sequence>
<protein>
    <submittedName>
        <fullName evidence="8">Acetyltransferase-like isoleucine patch superfamily enzyme</fullName>
    </submittedName>
</protein>
<dbReference type="AlphaFoldDB" id="A0A7X0IUW2"/>
<proteinExistence type="inferred from homology"/>
<dbReference type="PANTHER" id="PTHR43300:SF10">
    <property type="entry name" value="2,3,4,5-TETRAHYDROPYRIDINE-2,6-DICARBOXYLATE N-ACETYLTRANSFERASE"/>
    <property type="match status" value="1"/>
</dbReference>
<dbReference type="InterPro" id="IPR001451">
    <property type="entry name" value="Hexapep"/>
</dbReference>
<keyword evidence="3 8" id="KW-0808">Transferase</keyword>
<accession>A0A7X0IUW2</accession>
<evidence type="ECO:0000256" key="5">
    <source>
        <dbReference type="ARBA" id="ARBA00022915"/>
    </source>
</evidence>
<keyword evidence="6" id="KW-0457">Lysine biosynthesis</keyword>
<dbReference type="Pfam" id="PF00132">
    <property type="entry name" value="Hexapep"/>
    <property type="match status" value="1"/>
</dbReference>
<dbReference type="InterPro" id="IPR018357">
    <property type="entry name" value="Hexapep_transf_CS"/>
</dbReference>
<keyword evidence="7" id="KW-0012">Acyltransferase</keyword>
<comment type="caution">
    <text evidence="8">The sequence shown here is derived from an EMBL/GenBank/DDBJ whole genome shotgun (WGS) entry which is preliminary data.</text>
</comment>
<dbReference type="GO" id="GO:0016746">
    <property type="term" value="F:acyltransferase activity"/>
    <property type="evidence" value="ECO:0007669"/>
    <property type="project" value="UniProtKB-KW"/>
</dbReference>
<dbReference type="CDD" id="cd04647">
    <property type="entry name" value="LbH_MAT_like"/>
    <property type="match status" value="1"/>
</dbReference>
<dbReference type="EMBL" id="JACHBG010000014">
    <property type="protein sequence ID" value="MBB6487564.1"/>
    <property type="molecule type" value="Genomic_DNA"/>
</dbReference>
<dbReference type="GO" id="GO:0009085">
    <property type="term" value="P:lysine biosynthetic process"/>
    <property type="evidence" value="ECO:0007669"/>
    <property type="project" value="UniProtKB-KW"/>
</dbReference>
<evidence type="ECO:0000313" key="9">
    <source>
        <dbReference type="Proteomes" id="UP000565576"/>
    </source>
</evidence>